<dbReference type="InterPro" id="IPR036890">
    <property type="entry name" value="HATPase_C_sf"/>
</dbReference>
<dbReference type="InterPro" id="IPR035965">
    <property type="entry name" value="PAS-like_dom_sf"/>
</dbReference>
<evidence type="ECO:0000256" key="5">
    <source>
        <dbReference type="ARBA" id="ARBA00022741"/>
    </source>
</evidence>
<keyword evidence="12" id="KW-0732">Signal</keyword>
<dbReference type="Proteomes" id="UP000233440">
    <property type="component" value="Unassembled WGS sequence"/>
</dbReference>
<dbReference type="InterPro" id="IPR004358">
    <property type="entry name" value="Sig_transdc_His_kin-like_C"/>
</dbReference>
<evidence type="ECO:0000256" key="7">
    <source>
        <dbReference type="ARBA" id="ARBA00022840"/>
    </source>
</evidence>
<dbReference type="SMART" id="SM00387">
    <property type="entry name" value="HATPase_c"/>
    <property type="match status" value="1"/>
</dbReference>
<dbReference type="SMART" id="SM00388">
    <property type="entry name" value="HisKA"/>
    <property type="match status" value="1"/>
</dbReference>
<keyword evidence="8" id="KW-0902">Two-component regulatory system</keyword>
<dbReference type="SUPFAM" id="SSF47384">
    <property type="entry name" value="Homodimeric domain of signal transducing histidine kinase"/>
    <property type="match status" value="1"/>
</dbReference>
<dbReference type="Gene3D" id="1.10.287.130">
    <property type="match status" value="1"/>
</dbReference>
<dbReference type="PANTHER" id="PTHR43065:SF10">
    <property type="entry name" value="PEROXIDE STRESS-ACTIVATED HISTIDINE KINASE MAK3"/>
    <property type="match status" value="1"/>
</dbReference>
<evidence type="ECO:0000256" key="10">
    <source>
        <dbReference type="ARBA" id="ARBA00023288"/>
    </source>
</evidence>
<dbReference type="GO" id="GO:0000155">
    <property type="term" value="F:phosphorelay sensor kinase activity"/>
    <property type="evidence" value="ECO:0007669"/>
    <property type="project" value="InterPro"/>
</dbReference>
<dbReference type="CDD" id="cd13704">
    <property type="entry name" value="PBP2_HisK"/>
    <property type="match status" value="1"/>
</dbReference>
<feature type="chain" id="PRO_5014716680" description="histidine kinase" evidence="12">
    <location>
        <begin position="24"/>
        <end position="642"/>
    </location>
</feature>
<evidence type="ECO:0000256" key="2">
    <source>
        <dbReference type="ARBA" id="ARBA00012438"/>
    </source>
</evidence>
<dbReference type="CDD" id="cd00075">
    <property type="entry name" value="HATPase"/>
    <property type="match status" value="1"/>
</dbReference>
<dbReference type="CDD" id="cd00082">
    <property type="entry name" value="HisKA"/>
    <property type="match status" value="1"/>
</dbReference>
<dbReference type="Pfam" id="PF02518">
    <property type="entry name" value="HATPase_c"/>
    <property type="match status" value="1"/>
</dbReference>
<evidence type="ECO:0000256" key="9">
    <source>
        <dbReference type="ARBA" id="ARBA00023139"/>
    </source>
</evidence>
<dbReference type="AlphaFoldDB" id="A0A2N3LJX0"/>
<accession>A0A2N3LJX0</accession>
<dbReference type="PROSITE" id="PS50109">
    <property type="entry name" value="HIS_KIN"/>
    <property type="match status" value="1"/>
</dbReference>
<feature type="signal peptide" evidence="12">
    <location>
        <begin position="1"/>
        <end position="23"/>
    </location>
</feature>
<dbReference type="SUPFAM" id="SSF55874">
    <property type="entry name" value="ATPase domain of HSP90 chaperone/DNA topoisomerase II/histidine kinase"/>
    <property type="match status" value="1"/>
</dbReference>
<keyword evidence="11" id="KW-1133">Transmembrane helix</keyword>
<dbReference type="PRINTS" id="PR00344">
    <property type="entry name" value="BCTRLSENSOR"/>
</dbReference>
<evidence type="ECO:0000256" key="3">
    <source>
        <dbReference type="ARBA" id="ARBA00022553"/>
    </source>
</evidence>
<dbReference type="Pfam" id="PF00512">
    <property type="entry name" value="HisKA"/>
    <property type="match status" value="1"/>
</dbReference>
<comment type="catalytic activity">
    <reaction evidence="1">
        <text>ATP + protein L-histidine = ADP + protein N-phospho-L-histidine.</text>
        <dbReference type="EC" id="2.7.13.3"/>
    </reaction>
</comment>
<keyword evidence="5" id="KW-0547">Nucleotide-binding</keyword>
<evidence type="ECO:0000256" key="1">
    <source>
        <dbReference type="ARBA" id="ARBA00000085"/>
    </source>
</evidence>
<keyword evidence="11" id="KW-0812">Transmembrane</keyword>
<dbReference type="InterPro" id="IPR001638">
    <property type="entry name" value="Solute-binding_3/MltF_N"/>
</dbReference>
<evidence type="ECO:0000313" key="15">
    <source>
        <dbReference type="Proteomes" id="UP000233440"/>
    </source>
</evidence>
<keyword evidence="10" id="KW-0449">Lipoprotein</keyword>
<dbReference type="Gene3D" id="3.40.190.10">
    <property type="entry name" value="Periplasmic binding protein-like II"/>
    <property type="match status" value="2"/>
</dbReference>
<dbReference type="SUPFAM" id="SSF55785">
    <property type="entry name" value="PYP-like sensor domain (PAS domain)"/>
    <property type="match status" value="1"/>
</dbReference>
<dbReference type="SUPFAM" id="SSF53850">
    <property type="entry name" value="Periplasmic binding protein-like II"/>
    <property type="match status" value="1"/>
</dbReference>
<organism evidence="14 15">
    <name type="scientific">Heyndrickxia camelliae</name>
    <dbReference type="NCBI Taxonomy" id="1707093"/>
    <lineage>
        <taxon>Bacteria</taxon>
        <taxon>Bacillati</taxon>
        <taxon>Bacillota</taxon>
        <taxon>Bacilli</taxon>
        <taxon>Bacillales</taxon>
        <taxon>Bacillaceae</taxon>
        <taxon>Heyndrickxia</taxon>
    </lineage>
</organism>
<dbReference type="InterPro" id="IPR000014">
    <property type="entry name" value="PAS"/>
</dbReference>
<keyword evidence="9" id="KW-0564">Palmitate</keyword>
<protein>
    <recommendedName>
        <fullName evidence="2">histidine kinase</fullName>
        <ecNumber evidence="2">2.7.13.3</ecNumber>
    </recommendedName>
</protein>
<keyword evidence="3" id="KW-0597">Phosphoprotein</keyword>
<evidence type="ECO:0000256" key="8">
    <source>
        <dbReference type="ARBA" id="ARBA00023012"/>
    </source>
</evidence>
<dbReference type="CDD" id="cd00130">
    <property type="entry name" value="PAS"/>
    <property type="match status" value="1"/>
</dbReference>
<dbReference type="InterPro" id="IPR003594">
    <property type="entry name" value="HATPase_dom"/>
</dbReference>
<dbReference type="EC" id="2.7.13.3" evidence="2"/>
<dbReference type="InterPro" id="IPR003661">
    <property type="entry name" value="HisK_dim/P_dom"/>
</dbReference>
<dbReference type="SMART" id="SM00062">
    <property type="entry name" value="PBPb"/>
    <property type="match status" value="1"/>
</dbReference>
<evidence type="ECO:0000256" key="11">
    <source>
        <dbReference type="SAM" id="Phobius"/>
    </source>
</evidence>
<dbReference type="InterPro" id="IPR005467">
    <property type="entry name" value="His_kinase_dom"/>
</dbReference>
<keyword evidence="4" id="KW-0808">Transferase</keyword>
<name>A0A2N3LJX0_9BACI</name>
<dbReference type="Pfam" id="PF00497">
    <property type="entry name" value="SBP_bac_3"/>
    <property type="match status" value="1"/>
</dbReference>
<dbReference type="PANTHER" id="PTHR43065">
    <property type="entry name" value="SENSOR HISTIDINE KINASE"/>
    <property type="match status" value="1"/>
</dbReference>
<evidence type="ECO:0000256" key="4">
    <source>
        <dbReference type="ARBA" id="ARBA00022679"/>
    </source>
</evidence>
<reference evidence="14 15" key="1">
    <citation type="submission" date="2017-11" db="EMBL/GenBank/DDBJ databases">
        <title>Bacillus camelliae sp. nov., isolated from pu'er tea.</title>
        <authorList>
            <person name="Niu L."/>
        </authorList>
    </citation>
    <scope>NUCLEOTIDE SEQUENCE [LARGE SCALE GENOMIC DNA]</scope>
    <source>
        <strain evidence="14 15">7578-1</strain>
    </source>
</reference>
<keyword evidence="7" id="KW-0067">ATP-binding</keyword>
<evidence type="ECO:0000259" key="13">
    <source>
        <dbReference type="PROSITE" id="PS50109"/>
    </source>
</evidence>
<keyword evidence="6 14" id="KW-0418">Kinase</keyword>
<feature type="transmembrane region" description="Helical" evidence="11">
    <location>
        <begin position="262"/>
        <end position="283"/>
    </location>
</feature>
<dbReference type="EMBL" id="PIQO01000008">
    <property type="protein sequence ID" value="PKR84839.1"/>
    <property type="molecule type" value="Genomic_DNA"/>
</dbReference>
<keyword evidence="11" id="KW-0472">Membrane</keyword>
<gene>
    <name evidence="14" type="ORF">CWO92_12480</name>
</gene>
<sequence>MLRYLNIFLLFIALLLFPSSSFAAKAKEVHVIRVGFDKNAPPLSYTGPKGEALGFNIELIQNIATRQGYRLKLIPLELDDALEMLKEGKLDIIAGLEYTSIRDTFLDFSDSFLTLPKTVVIPSSIKDISSLNDLKGKVVAVQREDTIISQLENIRGSEILESFNQLDAMDMLFLGRADVFIGNRPTAEYILQHAKKQLKYRIRTGLIPPSDYAFAVREGNYKLLKDINTGLTALHHNGTYERLYSQYLEPYGALAIDWWRKLVYILLILTGIIFTILVGIFFWNNRLKKEVNRQTAALADSYAFQSKVLDSVDNGIISFNLEGNVTLINHIARNLLGMKGNPLGTNIFDFLSQLPLQKVLEIKGQRMIHGEICLDDGTDRILQYYIASLQNGMGEIIGGILCLQDRTEQNHLQARLIAQEKMRALGQLIAGIAHEIRNPLTAIKTFTEMLPKKIHDPRFQSELLRHVPEEVERMNRIIEDLLDYSREKSMHLEMKNLNELVQSVTGLLKKQFRNEGIELEIDIPPALTVLIDQNRIKQVLINLILNAIQAMNDSKKKQLYFHGAIDGQTIRLDITDFGIGIKAQDMPHLFQPFYTTKNQGIGLGLYICQKIMQEHGGHIEVKSSAYKGTTVTLLFTNGGDAP</sequence>
<comment type="caution">
    <text evidence="14">The sequence shown here is derived from an EMBL/GenBank/DDBJ whole genome shotgun (WGS) entry which is preliminary data.</text>
</comment>
<dbReference type="OrthoDB" id="9784397at2"/>
<dbReference type="Gene3D" id="3.30.565.10">
    <property type="entry name" value="Histidine kinase-like ATPase, C-terminal domain"/>
    <property type="match status" value="1"/>
</dbReference>
<dbReference type="Gene3D" id="3.30.450.20">
    <property type="entry name" value="PAS domain"/>
    <property type="match status" value="1"/>
</dbReference>
<dbReference type="GO" id="GO:0005524">
    <property type="term" value="F:ATP binding"/>
    <property type="evidence" value="ECO:0007669"/>
    <property type="project" value="UniProtKB-KW"/>
</dbReference>
<keyword evidence="15" id="KW-1185">Reference proteome</keyword>
<evidence type="ECO:0000313" key="14">
    <source>
        <dbReference type="EMBL" id="PKR84839.1"/>
    </source>
</evidence>
<dbReference type="InterPro" id="IPR036097">
    <property type="entry name" value="HisK_dim/P_sf"/>
</dbReference>
<evidence type="ECO:0000256" key="6">
    <source>
        <dbReference type="ARBA" id="ARBA00022777"/>
    </source>
</evidence>
<evidence type="ECO:0000256" key="12">
    <source>
        <dbReference type="SAM" id="SignalP"/>
    </source>
</evidence>
<feature type="domain" description="Histidine kinase" evidence="13">
    <location>
        <begin position="431"/>
        <end position="639"/>
    </location>
</feature>
<proteinExistence type="predicted"/>